<dbReference type="InterPro" id="IPR031845">
    <property type="entry name" value="RnlA_toxin_NRD"/>
</dbReference>
<organism evidence="11 12">
    <name type="scientific">Lachnoanaerobaculum saburreum F0468</name>
    <dbReference type="NCBI Taxonomy" id="1095750"/>
    <lineage>
        <taxon>Bacteria</taxon>
        <taxon>Bacillati</taxon>
        <taxon>Bacillota</taxon>
        <taxon>Clostridia</taxon>
        <taxon>Lachnospirales</taxon>
        <taxon>Lachnospiraceae</taxon>
        <taxon>Lachnoanaerobaculum</taxon>
    </lineage>
</organism>
<dbReference type="GO" id="GO:0004523">
    <property type="term" value="F:RNA-DNA hybrid ribonuclease activity"/>
    <property type="evidence" value="ECO:0007669"/>
    <property type="project" value="UniProtKB-EC"/>
</dbReference>
<dbReference type="GO" id="GO:0003676">
    <property type="term" value="F:nucleic acid binding"/>
    <property type="evidence" value="ECO:0007669"/>
    <property type="project" value="InterPro"/>
</dbReference>
<comment type="caution">
    <text evidence="11">The sequence shown here is derived from an EMBL/GenBank/DDBJ whole genome shotgun (WGS) entry which is preliminary data.</text>
</comment>
<dbReference type="GO" id="GO:0043137">
    <property type="term" value="P:DNA replication, removal of RNA primer"/>
    <property type="evidence" value="ECO:0007669"/>
    <property type="project" value="TreeGrafter"/>
</dbReference>
<evidence type="ECO:0000313" key="11">
    <source>
        <dbReference type="EMBL" id="EIC95195.1"/>
    </source>
</evidence>
<gene>
    <name evidence="11" type="primary">rnhA_2</name>
    <name evidence="11" type="ORF">HMPREF9970_0245</name>
</gene>
<dbReference type="EC" id="3.1.26.4" evidence="4"/>
<comment type="similarity">
    <text evidence="3">Belongs to the RNase H family.</text>
</comment>
<dbReference type="SUPFAM" id="SSF55658">
    <property type="entry name" value="L9 N-domain-like"/>
    <property type="match status" value="1"/>
</dbReference>
<dbReference type="PANTHER" id="PTHR10642">
    <property type="entry name" value="RIBONUCLEASE H1"/>
    <property type="match status" value="1"/>
</dbReference>
<evidence type="ECO:0000256" key="7">
    <source>
        <dbReference type="ARBA" id="ARBA00022759"/>
    </source>
</evidence>
<protein>
    <recommendedName>
        <fullName evidence="4">ribonuclease H</fullName>
        <ecNumber evidence="4">3.1.26.4</ecNumber>
    </recommendedName>
</protein>
<proteinExistence type="inferred from homology"/>
<keyword evidence="6" id="KW-0479">Metal-binding</keyword>
<dbReference type="eggNOG" id="COG3341">
    <property type="taxonomic scope" value="Bacteria"/>
</dbReference>
<dbReference type="Pfam" id="PF15935">
    <property type="entry name" value="RnlA_toxin"/>
    <property type="match status" value="1"/>
</dbReference>
<dbReference type="Gene3D" id="3.30.420.10">
    <property type="entry name" value="Ribonuclease H-like superfamily/Ribonuclease H"/>
    <property type="match status" value="1"/>
</dbReference>
<dbReference type="FunFam" id="3.40.970.10:FF:000001">
    <property type="entry name" value="Ribonuclease H1"/>
    <property type="match status" value="1"/>
</dbReference>
<dbReference type="PATRIC" id="fig|1095750.3.peg.2021"/>
<dbReference type="CDD" id="cd09277">
    <property type="entry name" value="RNase_HI_bacteria_like"/>
    <property type="match status" value="1"/>
</dbReference>
<evidence type="ECO:0000256" key="2">
    <source>
        <dbReference type="ARBA" id="ARBA00001946"/>
    </source>
</evidence>
<dbReference type="EMBL" id="AJGH01000095">
    <property type="protein sequence ID" value="EIC95195.1"/>
    <property type="molecule type" value="Genomic_DNA"/>
</dbReference>
<evidence type="ECO:0000256" key="3">
    <source>
        <dbReference type="ARBA" id="ARBA00005300"/>
    </source>
</evidence>
<dbReference type="Gene3D" id="3.40.970.10">
    <property type="entry name" value="Ribonuclease H1, N-terminal domain"/>
    <property type="match status" value="1"/>
</dbReference>
<comment type="cofactor">
    <cofactor evidence="2">
        <name>Mg(2+)</name>
        <dbReference type="ChEBI" id="CHEBI:18420"/>
    </cofactor>
</comment>
<dbReference type="InterPro" id="IPR043994">
    <property type="entry name" value="RnlA/LsoA-toxin_DBD"/>
</dbReference>
<dbReference type="OrthoDB" id="9811552at2"/>
<dbReference type="InterPro" id="IPR012337">
    <property type="entry name" value="RNaseH-like_sf"/>
</dbReference>
<evidence type="ECO:0000259" key="10">
    <source>
        <dbReference type="PROSITE" id="PS50879"/>
    </source>
</evidence>
<dbReference type="Proteomes" id="UP000005039">
    <property type="component" value="Unassembled WGS sequence"/>
</dbReference>
<sequence>MKVYAVKRGHKTGIFDNWADCQEATKGFSKPEFKGFKTREEAEAYLEDRDIWVEKISKDNAEGFLVAFTDGSFDKDINRYSYGVQFILPNGQESDVCGYGCNQSYIDSNNIIGEIFGVINALDWAISNNYEKIRIYHDYEGLSKWISGEWAAKSEAAKMYVAVYELKFKDFLQIEFIKVPGHSNIIYNEKADHLAKSALVDKKKVAIKGDNWFTIPYFKQSDFEAFVQIIKESDDSITHTVNDNADKIIYKFKMNSDSVTVTLFRTGKHKLLLQGKNCYLFQVITSTIIELYDDSQVEQILGNAYRISIKKDTISDLYNPIMEGLPANYPDGIKRLLKQSLINMQYYIESEDYSMYAFPALRALEGHIKYLITCVGGVANRTFGCFQPDPVDTSKYVVSQHFSDTSKNSSIEKCYNYYKAHRDTLFHFGDILGIVDNTRLIENKEEADEFIKRCIDLIMSEQ</sequence>
<name>I0R687_9FIRM</name>
<dbReference type="PROSITE" id="PS50879">
    <property type="entry name" value="RNASE_H_1"/>
    <property type="match status" value="1"/>
</dbReference>
<dbReference type="GO" id="GO:0046872">
    <property type="term" value="F:metal ion binding"/>
    <property type="evidence" value="ECO:0007669"/>
    <property type="project" value="UniProtKB-KW"/>
</dbReference>
<comment type="catalytic activity">
    <reaction evidence="1">
        <text>Endonucleolytic cleavage to 5'-phosphomonoester.</text>
        <dbReference type="EC" id="3.1.26.4"/>
    </reaction>
</comment>
<dbReference type="InterPro" id="IPR050092">
    <property type="entry name" value="RNase_H"/>
</dbReference>
<reference evidence="11 12" key="1">
    <citation type="submission" date="2012-03" db="EMBL/GenBank/DDBJ databases">
        <authorList>
            <person name="Durkin A.S."/>
            <person name="McCorrison J."/>
            <person name="Torralba M."/>
            <person name="Gillis M."/>
            <person name="Methe B."/>
            <person name="Sutton G."/>
            <person name="Nelson K.E."/>
        </authorList>
    </citation>
    <scope>NUCLEOTIDE SEQUENCE [LARGE SCALE GENOMIC DNA]</scope>
    <source>
        <strain evidence="11 12">F0468</strain>
    </source>
</reference>
<evidence type="ECO:0000256" key="6">
    <source>
        <dbReference type="ARBA" id="ARBA00022723"/>
    </source>
</evidence>
<evidence type="ECO:0000256" key="9">
    <source>
        <dbReference type="ARBA" id="ARBA00022842"/>
    </source>
</evidence>
<dbReference type="Pfam" id="PF00075">
    <property type="entry name" value="RNase_H"/>
    <property type="match status" value="1"/>
</dbReference>
<dbReference type="InterPro" id="IPR002156">
    <property type="entry name" value="RNaseH_domain"/>
</dbReference>
<keyword evidence="7" id="KW-0255">Endonuclease</keyword>
<dbReference type="Pfam" id="PF19034">
    <property type="entry name" value="RnlA-toxin_DBD"/>
    <property type="match status" value="1"/>
</dbReference>
<evidence type="ECO:0000256" key="1">
    <source>
        <dbReference type="ARBA" id="ARBA00000077"/>
    </source>
</evidence>
<dbReference type="InterPro" id="IPR009027">
    <property type="entry name" value="Ribosomal_bL9/RNase_H1_N"/>
</dbReference>
<evidence type="ECO:0000256" key="5">
    <source>
        <dbReference type="ARBA" id="ARBA00022722"/>
    </source>
</evidence>
<keyword evidence="5" id="KW-0540">Nuclease</keyword>
<dbReference type="PANTHER" id="PTHR10642:SF26">
    <property type="entry name" value="RIBONUCLEASE H1"/>
    <property type="match status" value="1"/>
</dbReference>
<accession>I0R687</accession>
<dbReference type="InterPro" id="IPR037056">
    <property type="entry name" value="RNase_H1_N_sf"/>
</dbReference>
<dbReference type="Gene3D" id="3.30.160.690">
    <property type="entry name" value="Bacterial toxin RNase RnlA/LsoA, N repeated domain"/>
    <property type="match status" value="1"/>
</dbReference>
<evidence type="ECO:0000256" key="4">
    <source>
        <dbReference type="ARBA" id="ARBA00012180"/>
    </source>
</evidence>
<dbReference type="SUPFAM" id="SSF53098">
    <property type="entry name" value="Ribonuclease H-like"/>
    <property type="match status" value="1"/>
</dbReference>
<keyword evidence="9" id="KW-0460">Magnesium</keyword>
<evidence type="ECO:0000313" key="12">
    <source>
        <dbReference type="Proteomes" id="UP000005039"/>
    </source>
</evidence>
<dbReference type="InterPro" id="IPR011320">
    <property type="entry name" value="RNase_H1_N"/>
</dbReference>
<dbReference type="Gene3D" id="6.10.250.2650">
    <property type="match status" value="1"/>
</dbReference>
<dbReference type="Pfam" id="PF01693">
    <property type="entry name" value="Cauli_VI"/>
    <property type="match status" value="1"/>
</dbReference>
<keyword evidence="12" id="KW-1185">Reference proteome</keyword>
<dbReference type="AlphaFoldDB" id="I0R687"/>
<dbReference type="InterPro" id="IPR036397">
    <property type="entry name" value="RNaseH_sf"/>
</dbReference>
<dbReference type="RefSeq" id="WP_008754533.1">
    <property type="nucleotide sequence ID" value="NZ_AJGH01000095.1"/>
</dbReference>
<evidence type="ECO:0000256" key="8">
    <source>
        <dbReference type="ARBA" id="ARBA00022801"/>
    </source>
</evidence>
<keyword evidence="8 11" id="KW-0378">Hydrolase</keyword>
<feature type="domain" description="RNase H type-1" evidence="10">
    <location>
        <begin position="61"/>
        <end position="200"/>
    </location>
</feature>